<dbReference type="PANTHER" id="PTHR35007">
    <property type="entry name" value="INTEGRAL MEMBRANE PROTEIN-RELATED"/>
    <property type="match status" value="1"/>
</dbReference>
<keyword evidence="5 6" id="KW-0472">Membrane</keyword>
<dbReference type="Pfam" id="PF00482">
    <property type="entry name" value="T2SSF"/>
    <property type="match status" value="1"/>
</dbReference>
<feature type="transmembrane region" description="Helical" evidence="6">
    <location>
        <begin position="71"/>
        <end position="87"/>
    </location>
</feature>
<dbReference type="PANTHER" id="PTHR35007:SF2">
    <property type="entry name" value="PILUS ASSEMBLE PROTEIN"/>
    <property type="match status" value="1"/>
</dbReference>
<feature type="transmembrane region" description="Helical" evidence="6">
    <location>
        <begin position="12"/>
        <end position="29"/>
    </location>
</feature>
<proteinExistence type="predicted"/>
<dbReference type="KEGG" id="hde:HDEF_0313"/>
<evidence type="ECO:0000256" key="1">
    <source>
        <dbReference type="ARBA" id="ARBA00004651"/>
    </source>
</evidence>
<keyword evidence="3 6" id="KW-0812">Transmembrane</keyword>
<organism evidence="8 9">
    <name type="scientific">Hamiltonella defensa subsp. Acyrthosiphon pisum (strain 5AT)</name>
    <dbReference type="NCBI Taxonomy" id="572265"/>
    <lineage>
        <taxon>Bacteria</taxon>
        <taxon>Pseudomonadati</taxon>
        <taxon>Pseudomonadota</taxon>
        <taxon>Gammaproteobacteria</taxon>
        <taxon>Enterobacterales</taxon>
        <taxon>Enterobacteriaceae</taxon>
        <taxon>aphid secondary symbionts</taxon>
        <taxon>Candidatus Williamhamiltonella</taxon>
    </lineage>
</organism>
<evidence type="ECO:0000313" key="8">
    <source>
        <dbReference type="EMBL" id="ACQ67076.1"/>
    </source>
</evidence>
<evidence type="ECO:0000313" key="9">
    <source>
        <dbReference type="Proteomes" id="UP000002334"/>
    </source>
</evidence>
<evidence type="ECO:0000256" key="4">
    <source>
        <dbReference type="ARBA" id="ARBA00022989"/>
    </source>
</evidence>
<evidence type="ECO:0000256" key="3">
    <source>
        <dbReference type="ARBA" id="ARBA00022692"/>
    </source>
</evidence>
<dbReference type="HOGENOM" id="CLU_064305_3_0_6"/>
<dbReference type="GO" id="GO:0005886">
    <property type="term" value="C:plasma membrane"/>
    <property type="evidence" value="ECO:0007669"/>
    <property type="project" value="UniProtKB-SubCell"/>
</dbReference>
<dbReference type="AlphaFoldDB" id="C4K3D3"/>
<keyword evidence="9" id="KW-1185">Reference proteome</keyword>
<reference evidence="8 9" key="1">
    <citation type="journal article" date="2009" name="Proc. Natl. Acad. Sci. U.S.A.">
        <title>Hamiltonella defensa, genome evolution of protective bacterial endosymbiont from pathogenic ancestors.</title>
        <authorList>
            <person name="Degnan P.H."/>
            <person name="Yu Y."/>
            <person name="Sisneros N."/>
            <person name="Wing R.A."/>
            <person name="Moran N.A."/>
        </authorList>
    </citation>
    <scope>NUCLEOTIDE SEQUENCE [LARGE SCALE GENOMIC DNA]</scope>
    <source>
        <strain evidence="9">5AT</strain>
    </source>
</reference>
<feature type="transmembrane region" description="Helical" evidence="6">
    <location>
        <begin position="241"/>
        <end position="260"/>
    </location>
</feature>
<feature type="transmembrane region" description="Helical" evidence="6">
    <location>
        <begin position="93"/>
        <end position="117"/>
    </location>
</feature>
<feature type="transmembrane region" description="Helical" evidence="6">
    <location>
        <begin position="276"/>
        <end position="296"/>
    </location>
</feature>
<dbReference type="eggNOG" id="COG4965">
    <property type="taxonomic scope" value="Bacteria"/>
</dbReference>
<sequence>MTEQINNVLYDFSHWFISIFFNVINWIKIKKKINQKQTRKSSLFFEKKFFKKLTLNWFIDIQEIFHEKKKGYILLPLFCFIFAFFINHFLFKLSYLLCFVFAIIFIAFIIFIQILYYKKQKKIYFTETFPELLLIFNMGSVSGISVNEILKKAGQEIKGGLGKECDLIFRRLSIGENINTVFYDAYQRFSYPEFYMFINILMLNINQGGQLRELMHRLNQVVTNYNKMEKRKMAMTGEIRMSIWVVTLIPVIFFAFSYFMNPLSFQKIFSYEIGKIIIYYCLASNTLGIFIMRYMFRKAI</sequence>
<evidence type="ECO:0000259" key="7">
    <source>
        <dbReference type="Pfam" id="PF00482"/>
    </source>
</evidence>
<evidence type="ECO:0000256" key="2">
    <source>
        <dbReference type="ARBA" id="ARBA00022475"/>
    </source>
</evidence>
<keyword evidence="4 6" id="KW-1133">Transmembrane helix</keyword>
<evidence type="ECO:0000256" key="6">
    <source>
        <dbReference type="SAM" id="Phobius"/>
    </source>
</evidence>
<dbReference type="STRING" id="572265.HDEF_0313"/>
<feature type="domain" description="Type II secretion system protein GspF" evidence="7">
    <location>
        <begin position="138"/>
        <end position="256"/>
    </location>
</feature>
<dbReference type="EMBL" id="CP001277">
    <property type="protein sequence ID" value="ACQ67076.1"/>
    <property type="molecule type" value="Genomic_DNA"/>
</dbReference>
<keyword evidence="2" id="KW-1003">Cell membrane</keyword>
<dbReference type="InterPro" id="IPR018076">
    <property type="entry name" value="T2SS_GspF_dom"/>
</dbReference>
<evidence type="ECO:0000256" key="5">
    <source>
        <dbReference type="ARBA" id="ARBA00023136"/>
    </source>
</evidence>
<dbReference type="Proteomes" id="UP000002334">
    <property type="component" value="Chromosome"/>
</dbReference>
<gene>
    <name evidence="8" type="primary">tadB</name>
    <name evidence="8" type="ordered locus">HDEF_0313</name>
</gene>
<comment type="subcellular location">
    <subcellularLocation>
        <location evidence="1">Cell membrane</location>
        <topology evidence="1">Multi-pass membrane protein</topology>
    </subcellularLocation>
</comment>
<name>C4K3D3_HAMD5</name>
<protein>
    <submittedName>
        <fullName evidence="8">Tight adherance operon protein B</fullName>
    </submittedName>
</protein>
<accession>C4K3D3</accession>